<organism evidence="1 2">
    <name type="scientific">Alistipes ihumii AP11</name>
    <dbReference type="NCBI Taxonomy" id="1211813"/>
    <lineage>
        <taxon>Bacteria</taxon>
        <taxon>Pseudomonadati</taxon>
        <taxon>Bacteroidota</taxon>
        <taxon>Bacteroidia</taxon>
        <taxon>Bacteroidales</taxon>
        <taxon>Rikenellaceae</taxon>
        <taxon>Alistipes</taxon>
    </lineage>
</organism>
<keyword evidence="2" id="KW-1185">Reference proteome</keyword>
<protein>
    <submittedName>
        <fullName evidence="1">DUF4784 family protein</fullName>
    </submittedName>
</protein>
<dbReference type="PROSITE" id="PS51257">
    <property type="entry name" value="PROKAR_LIPOPROTEIN"/>
    <property type="match status" value="1"/>
</dbReference>
<reference evidence="1" key="1">
    <citation type="journal article" date="2022" name="Cell">
        <title>Design, construction, and in vivo augmentation of a complex gut microbiome.</title>
        <authorList>
            <person name="Cheng A.G."/>
            <person name="Ho P.Y."/>
            <person name="Aranda-Diaz A."/>
            <person name="Jain S."/>
            <person name="Yu F.B."/>
            <person name="Meng X."/>
            <person name="Wang M."/>
            <person name="Iakiviak M."/>
            <person name="Nagashima K."/>
            <person name="Zhao A."/>
            <person name="Murugkar P."/>
            <person name="Patil A."/>
            <person name="Atabakhsh K."/>
            <person name="Weakley A."/>
            <person name="Yan J."/>
            <person name="Brumbaugh A.R."/>
            <person name="Higginbottom S."/>
            <person name="Dimas A."/>
            <person name="Shiver A.L."/>
            <person name="Deutschbauer A."/>
            <person name="Neff N."/>
            <person name="Sonnenburg J.L."/>
            <person name="Huang K.C."/>
            <person name="Fischbach M.A."/>
        </authorList>
    </citation>
    <scope>NUCLEOTIDE SEQUENCE</scope>
    <source>
        <strain evidence="1">AP11</strain>
    </source>
</reference>
<sequence>MKKFLFFIIVALLFCGCDKNEGGDPECPITDVSLPVSSAENPVRPGTEVTISGKGFTQSCEIWLRSVTEVKAAGAEVKAAVTSVTALAITFTAPEVYGAQTVVLKQNGDAWELGKIYFPAILPKKITKIVSAFDSETQTTEYTYDEAGRLKQIDKTEEYDGYNSTSTTSIEYAQNRVTVRYGKHDDPDFAQDIFHQENGHATNSRYSESDYECKTKYFYGDNGYLTTAEITEIQTDREDTHTIALTIKNDCLEKYSDEEGYSIGYTPNTAVPNNLNLDLLGFDEFMDDIDEGVAETYWLGIGGTRTKYLPEQLTVTDWEGDQFTIKYEYIFDGEYISEIRMMSDDMIHTLKLYYEE</sequence>
<dbReference type="CDD" id="cd12871">
    <property type="entry name" value="Bacuni_01323_like"/>
    <property type="match status" value="1"/>
</dbReference>
<accession>A0ABY5V042</accession>
<dbReference type="Proteomes" id="UP001059295">
    <property type="component" value="Chromosome"/>
</dbReference>
<dbReference type="NCBIfam" id="TIGR01643">
    <property type="entry name" value="YD_repeat_2x"/>
    <property type="match status" value="1"/>
</dbReference>
<dbReference type="EMBL" id="CP102294">
    <property type="protein sequence ID" value="UWN57580.1"/>
    <property type="molecule type" value="Genomic_DNA"/>
</dbReference>
<proteinExistence type="predicted"/>
<dbReference type="CDD" id="cd00102">
    <property type="entry name" value="IPT"/>
    <property type="match status" value="1"/>
</dbReference>
<gene>
    <name evidence="1" type="ORF">NQ491_02040</name>
</gene>
<evidence type="ECO:0000313" key="2">
    <source>
        <dbReference type="Proteomes" id="UP001059295"/>
    </source>
</evidence>
<name>A0ABY5V042_9BACT</name>
<dbReference type="GeneID" id="82890476"/>
<dbReference type="InterPro" id="IPR006530">
    <property type="entry name" value="YD"/>
</dbReference>
<evidence type="ECO:0000313" key="1">
    <source>
        <dbReference type="EMBL" id="UWN57580.1"/>
    </source>
</evidence>
<dbReference type="Gene3D" id="2.60.40.3920">
    <property type="match status" value="1"/>
</dbReference>
<dbReference type="RefSeq" id="WP_019245013.1">
    <property type="nucleotide sequence ID" value="NZ_CAPH01000006.1"/>
</dbReference>